<keyword evidence="1" id="KW-0547">Nucleotide-binding</keyword>
<keyword evidence="2" id="KW-0378">Hydrolase</keyword>
<gene>
    <name evidence="6" type="ORF">SBVP3_00114</name>
</gene>
<accession>A0A0B5GYU6</accession>
<dbReference type="InterPro" id="IPR014001">
    <property type="entry name" value="Helicase_ATP-bd"/>
</dbReference>
<dbReference type="InterPro" id="IPR001650">
    <property type="entry name" value="Helicase_C-like"/>
</dbReference>
<dbReference type="InterPro" id="IPR027417">
    <property type="entry name" value="P-loop_NTPase"/>
</dbReference>
<dbReference type="GO" id="GO:0004386">
    <property type="term" value="F:helicase activity"/>
    <property type="evidence" value="ECO:0007669"/>
    <property type="project" value="UniProtKB-KW"/>
</dbReference>
<name>A0A0B5GYU6_9CAUD</name>
<dbReference type="KEGG" id="vg:26634092"/>
<dbReference type="RefSeq" id="YP_009207579.1">
    <property type="nucleotide sequence ID" value="NC_028895.1"/>
</dbReference>
<evidence type="ECO:0000256" key="3">
    <source>
        <dbReference type="ARBA" id="ARBA00022806"/>
    </source>
</evidence>
<dbReference type="GO" id="GO:0005524">
    <property type="term" value="F:ATP binding"/>
    <property type="evidence" value="ECO:0007669"/>
    <property type="project" value="UniProtKB-KW"/>
</dbReference>
<dbReference type="Pfam" id="PF00271">
    <property type="entry name" value="Helicase_C"/>
    <property type="match status" value="1"/>
</dbReference>
<organism evidence="6 7">
    <name type="scientific">Vibrio phage phi 3</name>
    <dbReference type="NCBI Taxonomy" id="1589298"/>
    <lineage>
        <taxon>Viruses</taxon>
        <taxon>Duplodnaviria</taxon>
        <taxon>Heunggongvirae</taxon>
        <taxon>Uroviricota</taxon>
        <taxon>Caudoviricetes</taxon>
        <taxon>Demerecviridae</taxon>
        <taxon>Ermolyevavirinae</taxon>
        <taxon>Jesfedecavirus</taxon>
        <taxon>Jesfedecavirus phi3</taxon>
    </lineage>
</organism>
<keyword evidence="3 6" id="KW-0347">Helicase</keyword>
<dbReference type="PROSITE" id="PS51192">
    <property type="entry name" value="HELICASE_ATP_BIND_1"/>
    <property type="match status" value="1"/>
</dbReference>
<dbReference type="GeneID" id="26634092"/>
<evidence type="ECO:0000256" key="1">
    <source>
        <dbReference type="ARBA" id="ARBA00022741"/>
    </source>
</evidence>
<proteinExistence type="predicted"/>
<dbReference type="GO" id="GO:0016787">
    <property type="term" value="F:hydrolase activity"/>
    <property type="evidence" value="ECO:0007669"/>
    <property type="project" value="UniProtKB-KW"/>
</dbReference>
<dbReference type="GO" id="GO:0003677">
    <property type="term" value="F:DNA binding"/>
    <property type="evidence" value="ECO:0007669"/>
    <property type="project" value="InterPro"/>
</dbReference>
<keyword evidence="4" id="KW-0067">ATP-binding</keyword>
<sequence>MKVVLSNKAYLNPDEEIKKRLETNLTYMVEESHSRKKIPRMVLHYGLVSSKTYWMPTQRLDLLQGYELEIVDKRSKPETYFGTTYNIQLRPDQQEIYDQVTGSCIINGKPGFGKTVLAIAIAVKLGLKTLVVCTTTVIRDMWVQEIDRFLGIKAGVIGSGRFELDAPIVVGNIQTLSKHGLALADKFGTVIVDEMHHCPASTFSKLLMESKALHKIGLSGTLVRRDGMHTLFKDFFGFEVYSPAVANTIPPKIHLYDLEVEMSGNQLIPWADKVTAVIENPLYKQTMLALANSYVALGHKVLFISDRTATLKYIHENVQGRSVLYTGELDLEDREKAARDMSDGKLDIFCAMQSIFSEGVSQNELSCLILSSFIGDNESLIEQLAGRVMRKHEGKLEPVIVDIRVKGHLGYKHRRDRMKTYIKNNWEAEVMSLPKLVASNENKFAKLLSFKV</sequence>
<evidence type="ECO:0000256" key="4">
    <source>
        <dbReference type="ARBA" id="ARBA00022840"/>
    </source>
</evidence>
<reference evidence="6 7" key="1">
    <citation type="submission" date="2014-12" db="EMBL/GenBank/DDBJ databases">
        <title>Complete genome sequences of three Vibrio cholerae specific bacteriophages.</title>
        <authorList>
            <person name="Bhandare S.G."/>
            <person name="Warry A."/>
            <person name="Emes R.D."/>
            <person name="Hooton S.P.T."/>
            <person name="Barrow P.A."/>
            <person name="Atterbury R.J."/>
        </authorList>
    </citation>
    <scope>NUCLEOTIDE SEQUENCE [LARGE SCALE GENOMIC DNA]</scope>
</reference>
<evidence type="ECO:0000259" key="5">
    <source>
        <dbReference type="PROSITE" id="PS51192"/>
    </source>
</evidence>
<dbReference type="PANTHER" id="PTHR11274:SF0">
    <property type="entry name" value="GENERAL TRANSCRIPTION AND DNA REPAIR FACTOR IIH HELICASE SUBUNIT XPB"/>
    <property type="match status" value="1"/>
</dbReference>
<dbReference type="EMBL" id="KP280063">
    <property type="protein sequence ID" value="AJF40881.1"/>
    <property type="molecule type" value="Genomic_DNA"/>
</dbReference>
<evidence type="ECO:0000313" key="6">
    <source>
        <dbReference type="EMBL" id="AJF40881.1"/>
    </source>
</evidence>
<dbReference type="OrthoDB" id="4131at10239"/>
<dbReference type="Proteomes" id="UP000031804">
    <property type="component" value="Segment"/>
</dbReference>
<dbReference type="InterPro" id="IPR050615">
    <property type="entry name" value="ATP-dep_DNA_Helicase"/>
</dbReference>
<dbReference type="Pfam" id="PF04851">
    <property type="entry name" value="ResIII"/>
    <property type="match status" value="1"/>
</dbReference>
<evidence type="ECO:0000256" key="2">
    <source>
        <dbReference type="ARBA" id="ARBA00022801"/>
    </source>
</evidence>
<dbReference type="SUPFAM" id="SSF52540">
    <property type="entry name" value="P-loop containing nucleoside triphosphate hydrolases"/>
    <property type="match status" value="2"/>
</dbReference>
<keyword evidence="7" id="KW-1185">Reference proteome</keyword>
<dbReference type="InterPro" id="IPR006935">
    <property type="entry name" value="Helicase/UvrB_N"/>
</dbReference>
<protein>
    <submittedName>
        <fullName evidence="6">Putative ATP-dependent helicase</fullName>
    </submittedName>
</protein>
<feature type="domain" description="Helicase ATP-binding" evidence="5">
    <location>
        <begin position="95"/>
        <end position="240"/>
    </location>
</feature>
<dbReference type="Gene3D" id="3.40.50.300">
    <property type="entry name" value="P-loop containing nucleotide triphosphate hydrolases"/>
    <property type="match status" value="2"/>
</dbReference>
<dbReference type="SMART" id="SM00487">
    <property type="entry name" value="DEXDc"/>
    <property type="match status" value="1"/>
</dbReference>
<dbReference type="PANTHER" id="PTHR11274">
    <property type="entry name" value="RAD25/XP-B DNA REPAIR HELICASE"/>
    <property type="match status" value="1"/>
</dbReference>
<evidence type="ECO:0000313" key="7">
    <source>
        <dbReference type="Proteomes" id="UP000031804"/>
    </source>
</evidence>